<dbReference type="PANTHER" id="PTHR46065:SF3">
    <property type="entry name" value="FI20425P1"/>
    <property type="match status" value="1"/>
</dbReference>
<dbReference type="OrthoDB" id="6495498at2759"/>
<evidence type="ECO:0008006" key="4">
    <source>
        <dbReference type="Google" id="ProtNLM"/>
    </source>
</evidence>
<dbReference type="OMA" id="SNRNNCE"/>
<organism evidence="2 3">
    <name type="scientific">Haemaphysalis longicornis</name>
    <name type="common">Bush tick</name>
    <dbReference type="NCBI Taxonomy" id="44386"/>
    <lineage>
        <taxon>Eukaryota</taxon>
        <taxon>Metazoa</taxon>
        <taxon>Ecdysozoa</taxon>
        <taxon>Arthropoda</taxon>
        <taxon>Chelicerata</taxon>
        <taxon>Arachnida</taxon>
        <taxon>Acari</taxon>
        <taxon>Parasitiformes</taxon>
        <taxon>Ixodida</taxon>
        <taxon>Ixodoidea</taxon>
        <taxon>Ixodidae</taxon>
        <taxon>Haemaphysalinae</taxon>
        <taxon>Haemaphysalis</taxon>
    </lineage>
</organism>
<dbReference type="GO" id="GO:0016567">
    <property type="term" value="P:protein ubiquitination"/>
    <property type="evidence" value="ECO:0007669"/>
    <property type="project" value="TreeGrafter"/>
</dbReference>
<feature type="transmembrane region" description="Helical" evidence="1">
    <location>
        <begin position="50"/>
        <end position="69"/>
    </location>
</feature>
<dbReference type="PANTHER" id="PTHR46065">
    <property type="entry name" value="E3 UBIQUITIN-PROTEIN LIGASE MARCH 2/3 FAMILY MEMBER"/>
    <property type="match status" value="1"/>
</dbReference>
<evidence type="ECO:0000313" key="3">
    <source>
        <dbReference type="Proteomes" id="UP000821853"/>
    </source>
</evidence>
<keyword evidence="1" id="KW-0472">Membrane</keyword>
<dbReference type="GO" id="GO:0004842">
    <property type="term" value="F:ubiquitin-protein transferase activity"/>
    <property type="evidence" value="ECO:0007669"/>
    <property type="project" value="TreeGrafter"/>
</dbReference>
<keyword evidence="3" id="KW-1185">Reference proteome</keyword>
<keyword evidence="1" id="KW-1133">Transmembrane helix</keyword>
<protein>
    <recommendedName>
        <fullName evidence="4">RING-CH-type domain-containing protein</fullName>
    </recommendedName>
</protein>
<dbReference type="Proteomes" id="UP000821853">
    <property type="component" value="Chromosome 1"/>
</dbReference>
<evidence type="ECO:0000313" key="2">
    <source>
        <dbReference type="EMBL" id="KAH9361394.1"/>
    </source>
</evidence>
<name>A0A9J6FEC6_HAELO</name>
<keyword evidence="1" id="KW-0812">Transmembrane</keyword>
<dbReference type="VEuPathDB" id="VectorBase:HLOH_057554"/>
<feature type="transmembrane region" description="Helical" evidence="1">
    <location>
        <begin position="89"/>
        <end position="110"/>
    </location>
</feature>
<gene>
    <name evidence="2" type="ORF">HPB48_003932</name>
</gene>
<dbReference type="AlphaFoldDB" id="A0A9J6FEC6"/>
<dbReference type="InterPro" id="IPR013083">
    <property type="entry name" value="Znf_RING/FYVE/PHD"/>
</dbReference>
<dbReference type="Gene3D" id="3.30.40.10">
    <property type="entry name" value="Zinc/RING finger domain, C3HC4 (zinc finger)"/>
    <property type="match status" value="1"/>
</dbReference>
<sequence>MGLLHSLCLQRWLSASNADSCELCHERFPTIRLRRGFSEWFRGPGDQRRAVCADVVCFILLSPIAGLGLEMCVQSATAHSTTRRVIQVGSLVTLSVLLIAAFLIWTYFTVRYHYRRFRQWQEDNVRVVLVPRSVCLGDVEAGLH</sequence>
<evidence type="ECO:0000256" key="1">
    <source>
        <dbReference type="SAM" id="Phobius"/>
    </source>
</evidence>
<comment type="caution">
    <text evidence="2">The sequence shown here is derived from an EMBL/GenBank/DDBJ whole genome shotgun (WGS) entry which is preliminary data.</text>
</comment>
<accession>A0A9J6FEC6</accession>
<proteinExistence type="predicted"/>
<dbReference type="EMBL" id="JABSTR010000001">
    <property type="protein sequence ID" value="KAH9361394.1"/>
    <property type="molecule type" value="Genomic_DNA"/>
</dbReference>
<reference evidence="2 3" key="1">
    <citation type="journal article" date="2020" name="Cell">
        <title>Large-Scale Comparative Analyses of Tick Genomes Elucidate Their Genetic Diversity and Vector Capacities.</title>
        <authorList>
            <consortium name="Tick Genome and Microbiome Consortium (TIGMIC)"/>
            <person name="Jia N."/>
            <person name="Wang J."/>
            <person name="Shi W."/>
            <person name="Du L."/>
            <person name="Sun Y."/>
            <person name="Zhan W."/>
            <person name="Jiang J.F."/>
            <person name="Wang Q."/>
            <person name="Zhang B."/>
            <person name="Ji P."/>
            <person name="Bell-Sakyi L."/>
            <person name="Cui X.M."/>
            <person name="Yuan T.T."/>
            <person name="Jiang B.G."/>
            <person name="Yang W.F."/>
            <person name="Lam T.T."/>
            <person name="Chang Q.C."/>
            <person name="Ding S.J."/>
            <person name="Wang X.J."/>
            <person name="Zhu J.G."/>
            <person name="Ruan X.D."/>
            <person name="Zhao L."/>
            <person name="Wei J.T."/>
            <person name="Ye R.Z."/>
            <person name="Que T.C."/>
            <person name="Du C.H."/>
            <person name="Zhou Y.H."/>
            <person name="Cheng J.X."/>
            <person name="Dai P.F."/>
            <person name="Guo W.B."/>
            <person name="Han X.H."/>
            <person name="Huang E.J."/>
            <person name="Li L.F."/>
            <person name="Wei W."/>
            <person name="Gao Y.C."/>
            <person name="Liu J.Z."/>
            <person name="Shao H.Z."/>
            <person name="Wang X."/>
            <person name="Wang C.C."/>
            <person name="Yang T.C."/>
            <person name="Huo Q.B."/>
            <person name="Li W."/>
            <person name="Chen H.Y."/>
            <person name="Chen S.E."/>
            <person name="Zhou L.G."/>
            <person name="Ni X.B."/>
            <person name="Tian J.H."/>
            <person name="Sheng Y."/>
            <person name="Liu T."/>
            <person name="Pan Y.S."/>
            <person name="Xia L.Y."/>
            <person name="Li J."/>
            <person name="Zhao F."/>
            <person name="Cao W.C."/>
        </authorList>
    </citation>
    <scope>NUCLEOTIDE SEQUENCE [LARGE SCALE GENOMIC DNA]</scope>
    <source>
        <strain evidence="2">HaeL-2018</strain>
    </source>
</reference>